<dbReference type="CDD" id="cd06127">
    <property type="entry name" value="DEDDh"/>
    <property type="match status" value="1"/>
</dbReference>
<evidence type="ECO:0000313" key="6">
    <source>
        <dbReference type="Proteomes" id="UP000189628"/>
    </source>
</evidence>
<dbReference type="GO" id="GO:0003676">
    <property type="term" value="F:nucleic acid binding"/>
    <property type="evidence" value="ECO:0007669"/>
    <property type="project" value="InterPro"/>
</dbReference>
<evidence type="ECO:0000259" key="4">
    <source>
        <dbReference type="SMART" id="SM00479"/>
    </source>
</evidence>
<evidence type="ECO:0000256" key="3">
    <source>
        <dbReference type="ARBA" id="ARBA00022839"/>
    </source>
</evidence>
<gene>
    <name evidence="5" type="ORF">B0B51_00640</name>
</gene>
<name>A0A1U9VDV4_9RALS</name>
<protein>
    <submittedName>
        <fullName evidence="5">DNA polymerase III subunit epsilon</fullName>
    </submittedName>
</protein>
<organism evidence="5 6">
    <name type="scientific">blood disease bacterium A2-HR MARDI</name>
    <dbReference type="NCBI Taxonomy" id="1944648"/>
    <lineage>
        <taxon>Bacteria</taxon>
        <taxon>Pseudomonadati</taxon>
        <taxon>Pseudomonadota</taxon>
        <taxon>Betaproteobacteria</taxon>
        <taxon>Burkholderiales</taxon>
        <taxon>Burkholderiaceae</taxon>
        <taxon>Ralstonia</taxon>
        <taxon>Ralstonia solanacearum species complex</taxon>
    </lineage>
</organism>
<dbReference type="SMART" id="SM00479">
    <property type="entry name" value="EXOIII"/>
    <property type="match status" value="1"/>
</dbReference>
<dbReference type="InterPro" id="IPR012337">
    <property type="entry name" value="RNaseH-like_sf"/>
</dbReference>
<dbReference type="SUPFAM" id="SSF53098">
    <property type="entry name" value="Ribonuclease H-like"/>
    <property type="match status" value="1"/>
</dbReference>
<dbReference type="RefSeq" id="WP_078221582.1">
    <property type="nucleotide sequence ID" value="NZ_CP019911.1"/>
</dbReference>
<dbReference type="PANTHER" id="PTHR30231">
    <property type="entry name" value="DNA POLYMERASE III SUBUNIT EPSILON"/>
    <property type="match status" value="1"/>
</dbReference>
<keyword evidence="2" id="KW-0378">Hydrolase</keyword>
<dbReference type="PANTHER" id="PTHR30231:SF4">
    <property type="entry name" value="PROTEIN NEN2"/>
    <property type="match status" value="1"/>
</dbReference>
<keyword evidence="1" id="KW-0540">Nuclease</keyword>
<accession>A0A1U9VDV4</accession>
<dbReference type="GO" id="GO:0006259">
    <property type="term" value="P:DNA metabolic process"/>
    <property type="evidence" value="ECO:0007669"/>
    <property type="project" value="UniProtKB-ARBA"/>
</dbReference>
<proteinExistence type="predicted"/>
<dbReference type="InterPro" id="IPR013520">
    <property type="entry name" value="Ribonucl_H"/>
</dbReference>
<keyword evidence="3" id="KW-0269">Exonuclease</keyword>
<evidence type="ECO:0000256" key="2">
    <source>
        <dbReference type="ARBA" id="ARBA00022801"/>
    </source>
</evidence>
<dbReference type="Gene3D" id="3.30.420.10">
    <property type="entry name" value="Ribonuclease H-like superfamily/Ribonuclease H"/>
    <property type="match status" value="1"/>
</dbReference>
<dbReference type="Pfam" id="PF00929">
    <property type="entry name" value="RNase_T"/>
    <property type="match status" value="1"/>
</dbReference>
<dbReference type="InterPro" id="IPR036397">
    <property type="entry name" value="RNaseH_sf"/>
</dbReference>
<dbReference type="EMBL" id="CP019911">
    <property type="protein sequence ID" value="AQW28675.1"/>
    <property type="molecule type" value="Genomic_DNA"/>
</dbReference>
<dbReference type="GO" id="GO:0008408">
    <property type="term" value="F:3'-5' exonuclease activity"/>
    <property type="evidence" value="ECO:0007669"/>
    <property type="project" value="TreeGrafter"/>
</dbReference>
<dbReference type="Proteomes" id="UP000189628">
    <property type="component" value="Chromosome"/>
</dbReference>
<evidence type="ECO:0000313" key="5">
    <source>
        <dbReference type="EMBL" id="AQW28675.1"/>
    </source>
</evidence>
<sequence length="224" mass="25353">MTALIFDTETTGINEPAIIEAAWVEVNDPFTLAVMDEFEQRYNPGKTIELGALATHHILDEEVADCPPASEFSLPPGTEYIIGHNVDYDWKVIGEPPVKRICTLALSRSLFPDVDSHTQSAMLYLFERDSARSLLQRAHSAKHDVMNCRIVLDYLLTKMGDITQATTWEELWQRSEQARIPKVMTFGKHKGTPIKDVPSDYKRWLLNQPDVDPYLVKALRVVAA</sequence>
<dbReference type="AlphaFoldDB" id="A0A1U9VDV4"/>
<reference evidence="5 6" key="1">
    <citation type="submission" date="2017-02" db="EMBL/GenBank/DDBJ databases">
        <title>Blood Disease Bacterium A2-HR MARDI.</title>
        <authorList>
            <person name="Badrun R."/>
            <person name="Abu Bakar N."/>
            <person name="Laboh R."/>
        </authorList>
    </citation>
    <scope>NUCLEOTIDE SEQUENCE [LARGE SCALE GENOMIC DNA]</scope>
    <source>
        <strain evidence="5 6">A2-HR MARDI</strain>
    </source>
</reference>
<feature type="domain" description="Exonuclease" evidence="4">
    <location>
        <begin position="2"/>
        <end position="161"/>
    </location>
</feature>
<evidence type="ECO:0000256" key="1">
    <source>
        <dbReference type="ARBA" id="ARBA00022722"/>
    </source>
</evidence>